<accession>G0NDG8</accession>
<feature type="domain" description="NTF2-like" evidence="2">
    <location>
        <begin position="56"/>
        <end position="183"/>
    </location>
</feature>
<evidence type="ECO:0000313" key="4">
    <source>
        <dbReference type="Proteomes" id="UP000008068"/>
    </source>
</evidence>
<proteinExistence type="predicted"/>
<evidence type="ECO:0000259" key="2">
    <source>
        <dbReference type="Pfam" id="PF26529"/>
    </source>
</evidence>
<dbReference type="STRING" id="135651.G0NDG8"/>
<dbReference type="OMA" id="NGRMEGY"/>
<dbReference type="EMBL" id="GL379868">
    <property type="protein sequence ID" value="EGT58379.1"/>
    <property type="molecule type" value="Genomic_DNA"/>
</dbReference>
<reference evidence="4" key="1">
    <citation type="submission" date="2011-07" db="EMBL/GenBank/DDBJ databases">
        <authorList>
            <consortium name="Caenorhabditis brenneri Sequencing and Analysis Consortium"/>
            <person name="Wilson R.K."/>
        </authorList>
    </citation>
    <scope>NUCLEOTIDE SEQUENCE [LARGE SCALE GENOMIC DNA]</scope>
    <source>
        <strain evidence="4">PB2801</strain>
    </source>
</reference>
<gene>
    <name evidence="3" type="ORF">CAEBREN_23040</name>
</gene>
<dbReference type="InterPro" id="IPR058879">
    <property type="entry name" value="NTF2-like_dom_nem"/>
</dbReference>
<feature type="domain" description="NTF2-like" evidence="2">
    <location>
        <begin position="355"/>
        <end position="498"/>
    </location>
</feature>
<dbReference type="eggNOG" id="KOG4209">
    <property type="taxonomic scope" value="Eukaryota"/>
</dbReference>
<sequence length="518" mass="60672">MKVLPSILLLLLAIFITVHTKKTEEILKNVMKRFRLKGLSPVTQNQMTYDLLSEEHIQESRNYSSHLVAENLIRQSSSENLNWETSARILMGLMSFSFVGGICGGENMNYGERVTELTWHSLPVSDPKYNSIIVSFRKNSTWDYSSIAVYIIQMQIMPFLKPDSGTNYTITEIREIGACTEHGDVEIERTDVYWNLHRLREMRNMTYEQFKRINDVFDVEKDQRMIPFPWLKLMPQPSLQIEFEGSVCRGDSLFHYTQYELLMWWKRFQIMYHLVSSDLHAEKCYVQPIAVEKDRLVFRATFNVQIGAKLNDGVSGARPMEKWDFKFQLQYNVTGDDSWWLDKFEVMCKPIPRTELMQRHAQVYREILGSRLSKMVKDPNMWYSSISSFKELFLVKIEIDSCGNPETGVMEKFWSLEALEKKLWQQNKDNGIRMEGFDAEDPYGVSVIGEQMTVDIYIIWTPLKKGEVHESKWTFHLEWDDFESFVIKKMILGCPTSGEGHRKYTDVKLTPYPRVGGK</sequence>
<feature type="signal peptide" evidence="1">
    <location>
        <begin position="1"/>
        <end position="20"/>
    </location>
</feature>
<feature type="domain" description="NTF2-like" evidence="2">
    <location>
        <begin position="201"/>
        <end position="350"/>
    </location>
</feature>
<dbReference type="FunCoup" id="G0NDG8">
    <property type="interactions" value="409"/>
</dbReference>
<dbReference type="Pfam" id="PF26529">
    <property type="entry name" value="NTF2_2"/>
    <property type="match status" value="3"/>
</dbReference>
<dbReference type="OrthoDB" id="5903975at2759"/>
<organism evidence="4">
    <name type="scientific">Caenorhabditis brenneri</name>
    <name type="common">Nematode worm</name>
    <dbReference type="NCBI Taxonomy" id="135651"/>
    <lineage>
        <taxon>Eukaryota</taxon>
        <taxon>Metazoa</taxon>
        <taxon>Ecdysozoa</taxon>
        <taxon>Nematoda</taxon>
        <taxon>Chromadorea</taxon>
        <taxon>Rhabditida</taxon>
        <taxon>Rhabditina</taxon>
        <taxon>Rhabditomorpha</taxon>
        <taxon>Rhabditoidea</taxon>
        <taxon>Rhabditidae</taxon>
        <taxon>Peloderinae</taxon>
        <taxon>Caenorhabditis</taxon>
    </lineage>
</organism>
<dbReference type="AlphaFoldDB" id="G0NDG8"/>
<dbReference type="HOGENOM" id="CLU_038306_0_0_1"/>
<evidence type="ECO:0000256" key="1">
    <source>
        <dbReference type="SAM" id="SignalP"/>
    </source>
</evidence>
<dbReference type="Proteomes" id="UP000008068">
    <property type="component" value="Unassembled WGS sequence"/>
</dbReference>
<keyword evidence="4" id="KW-1185">Reference proteome</keyword>
<name>G0NDG8_CAEBE</name>
<evidence type="ECO:0000313" key="3">
    <source>
        <dbReference type="EMBL" id="EGT58379.1"/>
    </source>
</evidence>
<dbReference type="InParanoid" id="G0NDG8"/>
<feature type="chain" id="PRO_5003405597" description="NTF2-like domain-containing protein" evidence="1">
    <location>
        <begin position="21"/>
        <end position="518"/>
    </location>
</feature>
<protein>
    <recommendedName>
        <fullName evidence="2">NTF2-like domain-containing protein</fullName>
    </recommendedName>
</protein>
<keyword evidence="1" id="KW-0732">Signal</keyword>